<dbReference type="Gene3D" id="2.60.120.200">
    <property type="match status" value="1"/>
</dbReference>
<evidence type="ECO:0000256" key="17">
    <source>
        <dbReference type="SAM" id="SignalP"/>
    </source>
</evidence>
<keyword evidence="12" id="KW-1133">Transmembrane helix</keyword>
<evidence type="ECO:0000259" key="18">
    <source>
        <dbReference type="PROSITE" id="PS50011"/>
    </source>
</evidence>
<dbReference type="EC" id="2.7.11.1" evidence="4"/>
<dbReference type="InterPro" id="IPR001245">
    <property type="entry name" value="Ser-Thr/Tyr_kinase_cat_dom"/>
</dbReference>
<evidence type="ECO:0000256" key="12">
    <source>
        <dbReference type="ARBA" id="ARBA00022989"/>
    </source>
</evidence>
<sequence length="456" mass="50935">MFFFSILIIPIPPASSLSFDLNGFDQKDNLIYNESHATFNGSEINLTQYRLQNATGRVEYGEPLVLWNSENRRLIDFSTRFSFIINSFGQSAFADGLAFFLSPFNDSKPPYPIGGNFGLFRNGTLTDSTVPTVAVEFDTYSNKWDPNYVHIGIDVDSIVSNVTAQWQADDEIKAGREATAWVSYNSITHNLSALVACEGGFGSVYNGRLDSRDVAVKRVSSDSAQGINEYIAEVTIISRLRDGNLVELVGWCHRRRRREYLLVYKFMPNRSLNKHLYDPADCMPWPRRYNFAMGLAAALRYLHHECQPNVVHRDVKHSNVMLDSNFNAKLGDFGLARKLDRGEEYRRTTLVIGTPCYVAPEYLRDCQFSRKTDVYSFGIVALEIASGKSIQVDNHLFNTYGPDEAVAGGGFMVLVSRLRSEADDASGDPLPLGGAVAGASSSEAQPRVPPLRRSLR</sequence>
<proteinExistence type="inferred from homology"/>
<feature type="compositionally biased region" description="Low complexity" evidence="16">
    <location>
        <begin position="433"/>
        <end position="442"/>
    </location>
</feature>
<evidence type="ECO:0000256" key="16">
    <source>
        <dbReference type="SAM" id="MobiDB-lite"/>
    </source>
</evidence>
<dbReference type="InterPro" id="IPR011009">
    <property type="entry name" value="Kinase-like_dom_sf"/>
</dbReference>
<name>A0A8J5KXN2_ZINOF</name>
<evidence type="ECO:0000256" key="4">
    <source>
        <dbReference type="ARBA" id="ARBA00012513"/>
    </source>
</evidence>
<evidence type="ECO:0000256" key="3">
    <source>
        <dbReference type="ARBA" id="ARBA00010217"/>
    </source>
</evidence>
<comment type="subcellular location">
    <subcellularLocation>
        <location evidence="1">Cell membrane</location>
        <topology evidence="1">Single-pass type I membrane protein</topology>
    </subcellularLocation>
</comment>
<evidence type="ECO:0000256" key="7">
    <source>
        <dbReference type="ARBA" id="ARBA00022692"/>
    </source>
</evidence>
<keyword evidence="7" id="KW-0812">Transmembrane</keyword>
<keyword evidence="8 17" id="KW-0732">Signal</keyword>
<keyword evidence="10" id="KW-0547">Nucleotide-binding</keyword>
<dbReference type="PROSITE" id="PS50011">
    <property type="entry name" value="PROTEIN_KINASE_DOM"/>
    <property type="match status" value="1"/>
</dbReference>
<feature type="signal peptide" evidence="17">
    <location>
        <begin position="1"/>
        <end position="16"/>
    </location>
</feature>
<dbReference type="Proteomes" id="UP000734854">
    <property type="component" value="Unassembled WGS sequence"/>
</dbReference>
<evidence type="ECO:0000256" key="1">
    <source>
        <dbReference type="ARBA" id="ARBA00004251"/>
    </source>
</evidence>
<dbReference type="GO" id="GO:0005886">
    <property type="term" value="C:plasma membrane"/>
    <property type="evidence" value="ECO:0007669"/>
    <property type="project" value="UniProtKB-SubCell"/>
</dbReference>
<dbReference type="PROSITE" id="PS00108">
    <property type="entry name" value="PROTEIN_KINASE_ST"/>
    <property type="match status" value="1"/>
</dbReference>
<evidence type="ECO:0000256" key="11">
    <source>
        <dbReference type="ARBA" id="ARBA00022840"/>
    </source>
</evidence>
<organism evidence="19 20">
    <name type="scientific">Zingiber officinale</name>
    <name type="common">Ginger</name>
    <name type="synonym">Amomum zingiber</name>
    <dbReference type="NCBI Taxonomy" id="94328"/>
    <lineage>
        <taxon>Eukaryota</taxon>
        <taxon>Viridiplantae</taxon>
        <taxon>Streptophyta</taxon>
        <taxon>Embryophyta</taxon>
        <taxon>Tracheophyta</taxon>
        <taxon>Spermatophyta</taxon>
        <taxon>Magnoliopsida</taxon>
        <taxon>Liliopsida</taxon>
        <taxon>Zingiberales</taxon>
        <taxon>Zingiberaceae</taxon>
        <taxon>Zingiber</taxon>
    </lineage>
</organism>
<evidence type="ECO:0000256" key="13">
    <source>
        <dbReference type="ARBA" id="ARBA00023136"/>
    </source>
</evidence>
<comment type="similarity">
    <text evidence="2">In the N-terminal section; belongs to the leguminous lectin family.</text>
</comment>
<evidence type="ECO:0000313" key="20">
    <source>
        <dbReference type="Proteomes" id="UP000734854"/>
    </source>
</evidence>
<dbReference type="SUPFAM" id="SSF56112">
    <property type="entry name" value="Protein kinase-like (PK-like)"/>
    <property type="match status" value="1"/>
</dbReference>
<feature type="chain" id="PRO_5035235183" description="non-specific serine/threonine protein kinase" evidence="17">
    <location>
        <begin position="17"/>
        <end position="456"/>
    </location>
</feature>
<evidence type="ECO:0000256" key="10">
    <source>
        <dbReference type="ARBA" id="ARBA00022741"/>
    </source>
</evidence>
<comment type="similarity">
    <text evidence="3">In the C-terminal section; belongs to the protein kinase superfamily. Ser/Thr protein kinase family.</text>
</comment>
<evidence type="ECO:0000256" key="9">
    <source>
        <dbReference type="ARBA" id="ARBA00022734"/>
    </source>
</evidence>
<dbReference type="PANTHER" id="PTHR27007">
    <property type="match status" value="1"/>
</dbReference>
<dbReference type="Pfam" id="PF00139">
    <property type="entry name" value="Lectin_legB"/>
    <property type="match status" value="1"/>
</dbReference>
<dbReference type="Gene3D" id="3.30.200.20">
    <property type="entry name" value="Phosphorylase Kinase, domain 1"/>
    <property type="match status" value="1"/>
</dbReference>
<keyword evidence="11" id="KW-0067">ATP-binding</keyword>
<dbReference type="InterPro" id="IPR000719">
    <property type="entry name" value="Prot_kinase_dom"/>
</dbReference>
<accession>A0A8J5KXN2</accession>
<dbReference type="GO" id="GO:0005524">
    <property type="term" value="F:ATP binding"/>
    <property type="evidence" value="ECO:0007669"/>
    <property type="project" value="UniProtKB-KW"/>
</dbReference>
<dbReference type="EMBL" id="JACMSC010000013">
    <property type="protein sequence ID" value="KAG6493459.1"/>
    <property type="molecule type" value="Genomic_DNA"/>
</dbReference>
<keyword evidence="9" id="KW-0430">Lectin</keyword>
<dbReference type="AlphaFoldDB" id="A0A8J5KXN2"/>
<evidence type="ECO:0000313" key="19">
    <source>
        <dbReference type="EMBL" id="KAG6493459.1"/>
    </source>
</evidence>
<keyword evidence="6" id="KW-0418">Kinase</keyword>
<keyword evidence="6" id="KW-0808">Transferase</keyword>
<evidence type="ECO:0000256" key="6">
    <source>
        <dbReference type="ARBA" id="ARBA00022527"/>
    </source>
</evidence>
<keyword evidence="5" id="KW-1003">Cell membrane</keyword>
<dbReference type="InterPro" id="IPR013320">
    <property type="entry name" value="ConA-like_dom_sf"/>
</dbReference>
<evidence type="ECO:0000256" key="5">
    <source>
        <dbReference type="ARBA" id="ARBA00022475"/>
    </source>
</evidence>
<evidence type="ECO:0000256" key="2">
    <source>
        <dbReference type="ARBA" id="ARBA00008536"/>
    </source>
</evidence>
<dbReference type="InterPro" id="IPR001220">
    <property type="entry name" value="Legume_lectin_dom"/>
</dbReference>
<evidence type="ECO:0000256" key="15">
    <source>
        <dbReference type="ARBA" id="ARBA00023180"/>
    </source>
</evidence>
<gene>
    <name evidence="19" type="ORF">ZIOFF_048445</name>
</gene>
<keyword evidence="6" id="KW-0723">Serine/threonine-protein kinase</keyword>
<dbReference type="GO" id="GO:0004674">
    <property type="term" value="F:protein serine/threonine kinase activity"/>
    <property type="evidence" value="ECO:0007669"/>
    <property type="project" value="UniProtKB-KW"/>
</dbReference>
<protein>
    <recommendedName>
        <fullName evidence="4">non-specific serine/threonine protein kinase</fullName>
        <ecNumber evidence="4">2.7.11.1</ecNumber>
    </recommendedName>
</protein>
<dbReference type="SUPFAM" id="SSF49899">
    <property type="entry name" value="Concanavalin A-like lectins/glucanases"/>
    <property type="match status" value="1"/>
</dbReference>
<dbReference type="GO" id="GO:0002229">
    <property type="term" value="P:defense response to oomycetes"/>
    <property type="evidence" value="ECO:0007669"/>
    <property type="project" value="UniProtKB-ARBA"/>
</dbReference>
<dbReference type="InterPro" id="IPR008271">
    <property type="entry name" value="Ser/Thr_kinase_AS"/>
</dbReference>
<evidence type="ECO:0000256" key="8">
    <source>
        <dbReference type="ARBA" id="ARBA00022729"/>
    </source>
</evidence>
<dbReference type="FunFam" id="1.10.510.10:FF:000240">
    <property type="entry name" value="Lectin-domain containing receptor kinase A4.3"/>
    <property type="match status" value="1"/>
</dbReference>
<comment type="caution">
    <text evidence="19">The sequence shown here is derived from an EMBL/GenBank/DDBJ whole genome shotgun (WGS) entry which is preliminary data.</text>
</comment>
<dbReference type="InterPro" id="IPR019825">
    <property type="entry name" value="Lectin_legB_Mn/Ca_BS"/>
</dbReference>
<dbReference type="CDD" id="cd06899">
    <property type="entry name" value="lectin_legume_LecRK_Arcelin_ConA"/>
    <property type="match status" value="1"/>
</dbReference>
<feature type="region of interest" description="Disordered" evidence="16">
    <location>
        <begin position="423"/>
        <end position="456"/>
    </location>
</feature>
<dbReference type="Pfam" id="PF07714">
    <property type="entry name" value="PK_Tyr_Ser-Thr"/>
    <property type="match status" value="1"/>
</dbReference>
<keyword evidence="15" id="KW-0325">Glycoprotein</keyword>
<dbReference type="GO" id="GO:0030246">
    <property type="term" value="F:carbohydrate binding"/>
    <property type="evidence" value="ECO:0007669"/>
    <property type="project" value="UniProtKB-KW"/>
</dbReference>
<feature type="domain" description="Protein kinase" evidence="18">
    <location>
        <begin position="190"/>
        <end position="456"/>
    </location>
</feature>
<reference evidence="19 20" key="1">
    <citation type="submission" date="2020-08" db="EMBL/GenBank/DDBJ databases">
        <title>Plant Genome Project.</title>
        <authorList>
            <person name="Zhang R.-G."/>
        </authorList>
    </citation>
    <scope>NUCLEOTIDE SEQUENCE [LARGE SCALE GENOMIC DNA]</scope>
    <source>
        <tissue evidence="19">Rhizome</tissue>
    </source>
</reference>
<keyword evidence="20" id="KW-1185">Reference proteome</keyword>
<dbReference type="SMART" id="SM00220">
    <property type="entry name" value="S_TKc"/>
    <property type="match status" value="1"/>
</dbReference>
<dbReference type="Gene3D" id="1.10.510.10">
    <property type="entry name" value="Transferase(Phosphotransferase) domain 1"/>
    <property type="match status" value="1"/>
</dbReference>
<evidence type="ECO:0000256" key="14">
    <source>
        <dbReference type="ARBA" id="ARBA00023170"/>
    </source>
</evidence>
<keyword evidence="13" id="KW-0472">Membrane</keyword>
<dbReference type="PROSITE" id="PS00307">
    <property type="entry name" value="LECTIN_LEGUME_BETA"/>
    <property type="match status" value="1"/>
</dbReference>
<keyword evidence="14" id="KW-0675">Receptor</keyword>
<dbReference type="InterPro" id="IPR050528">
    <property type="entry name" value="L-type_Lectin-RKs"/>
</dbReference>